<accession>A0A5C7FAD6</accession>
<gene>
    <name evidence="3" type="ORF">FUA23_17660</name>
</gene>
<keyword evidence="4" id="KW-1185">Reference proteome</keyword>
<dbReference type="InterPro" id="IPR037185">
    <property type="entry name" value="EmrE-like"/>
</dbReference>
<reference evidence="3 4" key="1">
    <citation type="submission" date="2019-08" db="EMBL/GenBank/DDBJ databases">
        <title>Lewinella sp. strain SSH13 Genome sequencing and assembly.</title>
        <authorList>
            <person name="Kim I."/>
        </authorList>
    </citation>
    <scope>NUCLEOTIDE SEQUENCE [LARGE SCALE GENOMIC DNA]</scope>
    <source>
        <strain evidence="3 4">SSH13</strain>
    </source>
</reference>
<feature type="transmembrane region" description="Helical" evidence="1">
    <location>
        <begin position="37"/>
        <end position="54"/>
    </location>
</feature>
<evidence type="ECO:0000259" key="2">
    <source>
        <dbReference type="Pfam" id="PF00892"/>
    </source>
</evidence>
<feature type="transmembrane region" description="Helical" evidence="1">
    <location>
        <begin position="66"/>
        <end position="87"/>
    </location>
</feature>
<keyword evidence="1" id="KW-1133">Transmembrane helix</keyword>
<dbReference type="PANTHER" id="PTHR22911:SF79">
    <property type="entry name" value="MOBA-LIKE NTP TRANSFERASE DOMAIN-CONTAINING PROTEIN"/>
    <property type="match status" value="1"/>
</dbReference>
<feature type="transmembrane region" description="Helical" evidence="1">
    <location>
        <begin position="266"/>
        <end position="283"/>
    </location>
</feature>
<feature type="transmembrane region" description="Helical" evidence="1">
    <location>
        <begin position="207"/>
        <end position="225"/>
    </location>
</feature>
<evidence type="ECO:0000313" key="3">
    <source>
        <dbReference type="EMBL" id="TXF87757.1"/>
    </source>
</evidence>
<organism evidence="3 4">
    <name type="scientific">Neolewinella aurantiaca</name>
    <dbReference type="NCBI Taxonomy" id="2602767"/>
    <lineage>
        <taxon>Bacteria</taxon>
        <taxon>Pseudomonadati</taxon>
        <taxon>Bacteroidota</taxon>
        <taxon>Saprospiria</taxon>
        <taxon>Saprospirales</taxon>
        <taxon>Lewinellaceae</taxon>
        <taxon>Neolewinella</taxon>
    </lineage>
</organism>
<feature type="domain" description="EamA" evidence="2">
    <location>
        <begin position="12"/>
        <end position="137"/>
    </location>
</feature>
<dbReference type="InterPro" id="IPR000620">
    <property type="entry name" value="EamA_dom"/>
</dbReference>
<dbReference type="OrthoDB" id="9150437at2"/>
<proteinExistence type="predicted"/>
<name>A0A5C7FAD6_9BACT</name>
<evidence type="ECO:0000313" key="4">
    <source>
        <dbReference type="Proteomes" id="UP000321907"/>
    </source>
</evidence>
<keyword evidence="1" id="KW-0812">Transmembrane</keyword>
<sequence length="300" mass="33492">MAYSNNRAYLELHIAVFLWGFTAILGDIISLNAVTLVWWRVLLTSISLLPLVRVKTIIRDVGRKQALIFAGLGCIVALHWVTFYGAIKLANASVGLICLATTALFSSILEPLIVKRKFLWYELALGLFILPGIWLIIDGVDASMTTGVLVGLSSALLVTFFTTFNKLYVEKSDPLRITFIELSAGTLFLTPFLPFMPGSFWPTPMDWVWLIVLAVICTTFTNFLFLRALKKLSAFAANLTVNLEPVYGIVLAYFLLNDAEELTPSFYWGTGLILVAVFGYAGLKRYFRLRAERLARNTAL</sequence>
<dbReference type="EMBL" id="VOXD01000032">
    <property type="protein sequence ID" value="TXF87757.1"/>
    <property type="molecule type" value="Genomic_DNA"/>
</dbReference>
<feature type="transmembrane region" description="Helical" evidence="1">
    <location>
        <begin position="119"/>
        <end position="137"/>
    </location>
</feature>
<dbReference type="Proteomes" id="UP000321907">
    <property type="component" value="Unassembled WGS sequence"/>
</dbReference>
<feature type="transmembrane region" description="Helical" evidence="1">
    <location>
        <begin position="175"/>
        <end position="195"/>
    </location>
</feature>
<dbReference type="Pfam" id="PF00892">
    <property type="entry name" value="EamA"/>
    <property type="match status" value="2"/>
</dbReference>
<dbReference type="AlphaFoldDB" id="A0A5C7FAD6"/>
<dbReference type="PANTHER" id="PTHR22911">
    <property type="entry name" value="ACYL-MALONYL CONDENSING ENZYME-RELATED"/>
    <property type="match status" value="1"/>
</dbReference>
<dbReference type="RefSeq" id="WP_147932091.1">
    <property type="nucleotide sequence ID" value="NZ_VOXD01000032.1"/>
</dbReference>
<feature type="transmembrane region" description="Helical" evidence="1">
    <location>
        <begin position="12"/>
        <end position="31"/>
    </location>
</feature>
<evidence type="ECO:0000256" key="1">
    <source>
        <dbReference type="SAM" id="Phobius"/>
    </source>
</evidence>
<comment type="caution">
    <text evidence="3">The sequence shown here is derived from an EMBL/GenBank/DDBJ whole genome shotgun (WGS) entry which is preliminary data.</text>
</comment>
<dbReference type="GO" id="GO:0016020">
    <property type="term" value="C:membrane"/>
    <property type="evidence" value="ECO:0007669"/>
    <property type="project" value="InterPro"/>
</dbReference>
<keyword evidence="1" id="KW-0472">Membrane</keyword>
<dbReference type="SUPFAM" id="SSF103481">
    <property type="entry name" value="Multidrug resistance efflux transporter EmrE"/>
    <property type="match status" value="1"/>
</dbReference>
<feature type="domain" description="EamA" evidence="2">
    <location>
        <begin position="146"/>
        <end position="279"/>
    </location>
</feature>
<feature type="transmembrane region" description="Helical" evidence="1">
    <location>
        <begin position="93"/>
        <end position="112"/>
    </location>
</feature>
<protein>
    <submittedName>
        <fullName evidence="3">EamA family transporter</fullName>
    </submittedName>
</protein>
<feature type="transmembrane region" description="Helical" evidence="1">
    <location>
        <begin position="143"/>
        <end position="163"/>
    </location>
</feature>
<feature type="transmembrane region" description="Helical" evidence="1">
    <location>
        <begin position="232"/>
        <end position="254"/>
    </location>
</feature>